<dbReference type="PANTHER" id="PTHR43731">
    <property type="entry name" value="RHOMBOID PROTEASE"/>
    <property type="match status" value="1"/>
</dbReference>
<keyword evidence="5 7" id="KW-1133">Transmembrane helix</keyword>
<evidence type="ECO:0000256" key="6">
    <source>
        <dbReference type="ARBA" id="ARBA00023136"/>
    </source>
</evidence>
<evidence type="ECO:0000256" key="7">
    <source>
        <dbReference type="SAM" id="Phobius"/>
    </source>
</evidence>
<feature type="transmembrane region" description="Helical" evidence="7">
    <location>
        <begin position="192"/>
        <end position="210"/>
    </location>
</feature>
<comment type="subcellular location">
    <subcellularLocation>
        <location evidence="1">Membrane</location>
        <topology evidence="1">Multi-pass membrane protein</topology>
    </subcellularLocation>
</comment>
<protein>
    <recommendedName>
        <fullName evidence="8">Peptidase S54 rhomboid domain-containing protein</fullName>
    </recommendedName>
</protein>
<keyword evidence="3 7" id="KW-0812">Transmembrane</keyword>
<organism evidence="9 10">
    <name type="scientific">SAR324 cluster bacterium</name>
    <dbReference type="NCBI Taxonomy" id="2024889"/>
    <lineage>
        <taxon>Bacteria</taxon>
        <taxon>Deltaproteobacteria</taxon>
        <taxon>SAR324 cluster</taxon>
    </lineage>
</organism>
<feature type="transmembrane region" description="Helical" evidence="7">
    <location>
        <begin position="222"/>
        <end position="239"/>
    </location>
</feature>
<accession>A0A2A4T6C0</accession>
<evidence type="ECO:0000256" key="3">
    <source>
        <dbReference type="ARBA" id="ARBA00022692"/>
    </source>
</evidence>
<sequence>MLEFLRNDEAALIQSNIAQELHEIELLFLARRIPFSLQGEEGKTQLVIPGSYVAFAQAELQAYIEENQDWPPPAPAETSPAFQFSSLHLLVMLFLTFFHRQTQLYRPSFSWQEQGAFVAEKVISGEYARLITALTLHVDDAHLLSNFFGLLLFAAGVNQFVGPGISLLLILLSAGLGNWSNALFYQINHNSIGASTAVFAALGLAGTFRVKSYWQQKYERRKLFVPLVASLGVFALLGTSPQTDVMAHFFGFFSGVLLGLCSLPLVDKSFLQSKFLQGTAFSLFAAVIFAAWQVQIHLLS</sequence>
<dbReference type="GO" id="GO:0016020">
    <property type="term" value="C:membrane"/>
    <property type="evidence" value="ECO:0007669"/>
    <property type="project" value="UniProtKB-SubCell"/>
</dbReference>
<dbReference type="EMBL" id="NVSR01000028">
    <property type="protein sequence ID" value="PCI28685.1"/>
    <property type="molecule type" value="Genomic_DNA"/>
</dbReference>
<keyword evidence="6 7" id="KW-0472">Membrane</keyword>
<dbReference type="SUPFAM" id="SSF144091">
    <property type="entry name" value="Rhomboid-like"/>
    <property type="match status" value="1"/>
</dbReference>
<comment type="caution">
    <text evidence="9">The sequence shown here is derived from an EMBL/GenBank/DDBJ whole genome shotgun (WGS) entry which is preliminary data.</text>
</comment>
<dbReference type="Pfam" id="PF01694">
    <property type="entry name" value="Rhomboid"/>
    <property type="match status" value="1"/>
</dbReference>
<dbReference type="Gene3D" id="1.20.1540.10">
    <property type="entry name" value="Rhomboid-like"/>
    <property type="match status" value="1"/>
</dbReference>
<proteinExistence type="inferred from homology"/>
<gene>
    <name evidence="9" type="ORF">COB67_05780</name>
</gene>
<dbReference type="GO" id="GO:0004252">
    <property type="term" value="F:serine-type endopeptidase activity"/>
    <property type="evidence" value="ECO:0007669"/>
    <property type="project" value="InterPro"/>
</dbReference>
<feature type="transmembrane region" description="Helical" evidence="7">
    <location>
        <begin position="147"/>
        <end position="172"/>
    </location>
</feature>
<feature type="transmembrane region" description="Helical" evidence="7">
    <location>
        <begin position="278"/>
        <end position="298"/>
    </location>
</feature>
<reference evidence="10" key="1">
    <citation type="submission" date="2017-08" db="EMBL/GenBank/DDBJ databases">
        <title>A dynamic microbial community with high functional redundancy inhabits the cold, oxic subseafloor aquifer.</title>
        <authorList>
            <person name="Tully B.J."/>
            <person name="Wheat C.G."/>
            <person name="Glazer B.T."/>
            <person name="Huber J.A."/>
        </authorList>
    </citation>
    <scope>NUCLEOTIDE SEQUENCE [LARGE SCALE GENOMIC DNA]</scope>
</reference>
<name>A0A2A4T6C0_9DELT</name>
<dbReference type="InterPro" id="IPR022764">
    <property type="entry name" value="Peptidase_S54_rhomboid_dom"/>
</dbReference>
<feature type="transmembrane region" description="Helical" evidence="7">
    <location>
        <begin position="245"/>
        <end position="266"/>
    </location>
</feature>
<evidence type="ECO:0000256" key="1">
    <source>
        <dbReference type="ARBA" id="ARBA00004141"/>
    </source>
</evidence>
<dbReference type="InterPro" id="IPR035952">
    <property type="entry name" value="Rhomboid-like_sf"/>
</dbReference>
<evidence type="ECO:0000313" key="10">
    <source>
        <dbReference type="Proteomes" id="UP000218113"/>
    </source>
</evidence>
<comment type="similarity">
    <text evidence="2">Belongs to the peptidase S54 family.</text>
</comment>
<dbReference type="InterPro" id="IPR050925">
    <property type="entry name" value="Rhomboid_protease_S54"/>
</dbReference>
<evidence type="ECO:0000259" key="8">
    <source>
        <dbReference type="Pfam" id="PF01694"/>
    </source>
</evidence>
<dbReference type="PANTHER" id="PTHR43731:SF14">
    <property type="entry name" value="PRESENILIN-ASSOCIATED RHOMBOID-LIKE PROTEIN, MITOCHONDRIAL"/>
    <property type="match status" value="1"/>
</dbReference>
<feature type="domain" description="Peptidase S54 rhomboid" evidence="8">
    <location>
        <begin position="125"/>
        <end position="262"/>
    </location>
</feature>
<evidence type="ECO:0000256" key="4">
    <source>
        <dbReference type="ARBA" id="ARBA00022801"/>
    </source>
</evidence>
<evidence type="ECO:0000256" key="5">
    <source>
        <dbReference type="ARBA" id="ARBA00022989"/>
    </source>
</evidence>
<dbReference type="AlphaFoldDB" id="A0A2A4T6C0"/>
<dbReference type="Proteomes" id="UP000218113">
    <property type="component" value="Unassembled WGS sequence"/>
</dbReference>
<keyword evidence="4" id="KW-0378">Hydrolase</keyword>
<evidence type="ECO:0000256" key="2">
    <source>
        <dbReference type="ARBA" id="ARBA00009045"/>
    </source>
</evidence>
<evidence type="ECO:0000313" key="9">
    <source>
        <dbReference type="EMBL" id="PCI28685.1"/>
    </source>
</evidence>